<dbReference type="PATRIC" id="fig|1618439.3.peg.518"/>
<evidence type="ECO:0000313" key="4">
    <source>
        <dbReference type="Proteomes" id="UP000034661"/>
    </source>
</evidence>
<evidence type="ECO:0000313" key="3">
    <source>
        <dbReference type="EMBL" id="KKU95361.1"/>
    </source>
</evidence>
<dbReference type="InterPro" id="IPR022029">
    <property type="entry name" value="YoaR-like_PG-bd"/>
</dbReference>
<sequence>MAQSPRKTTMKDSVRHTVRRSLIGLGVVWLSAISFFLLYQLRYNEKVYPSVYIDGQPFGGLRQNDVQAYWDRKNEPFRNKRFEFRFEENVATLSAMELGIGYDATLSAKQAYLVGRSGRLTSDLIAKLSSRVDLSPYFRWNEQMLDETLELLSERIDIPVQEALFAFAGGKVTAFKPSRDGRKLNTASTKANFSKLLANVPTSQEQILTLALVVDPIQPTIQTQETNVLGVQERVGRGYSEFAHSIPGRIHNVALTASKIHGILIKPGETFSFNNAVGDISAATGFQPAYIIKDGRTVLGDGGGVCQVSTTLFRAALAAGLPIVKRQAHAYRVGYYEQAGYKAGIDATVFAPSVDFQFQNDTPGYILIQTNTDRKNLTLTIDLYGTSDGRKAEILNQIVGSITPPPPDLYQDDPTLPAGTVKQVDFAAWGAKTSFQYKVTRNGEILEDQTFYSNFRPWQAVYLRGTQ</sequence>
<accession>A0A0G1UMN9</accession>
<proteinExistence type="predicted"/>
<dbReference type="Pfam" id="PF12229">
    <property type="entry name" value="PG_binding_4"/>
    <property type="match status" value="1"/>
</dbReference>
<name>A0A0G1UMN9_9BACT</name>
<keyword evidence="1" id="KW-0472">Membrane</keyword>
<dbReference type="PANTHER" id="PTHR35788">
    <property type="entry name" value="EXPORTED PROTEIN-RELATED"/>
    <property type="match status" value="1"/>
</dbReference>
<dbReference type="AlphaFoldDB" id="A0A0G1UMN9"/>
<comment type="caution">
    <text evidence="3">The sequence shown here is derived from an EMBL/GenBank/DDBJ whole genome shotgun (WGS) entry which is preliminary data.</text>
</comment>
<dbReference type="Pfam" id="PF04294">
    <property type="entry name" value="VanW"/>
    <property type="match status" value="1"/>
</dbReference>
<protein>
    <submittedName>
        <fullName evidence="3">VanW family protein</fullName>
    </submittedName>
</protein>
<dbReference type="InterPro" id="IPR052913">
    <property type="entry name" value="Glycopeptide_resist_protein"/>
</dbReference>
<keyword evidence="1" id="KW-0812">Transmembrane</keyword>
<feature type="domain" description="YoaR-like putative peptidoglycan binding" evidence="2">
    <location>
        <begin position="92"/>
        <end position="197"/>
    </location>
</feature>
<dbReference type="Proteomes" id="UP000034661">
    <property type="component" value="Unassembled WGS sequence"/>
</dbReference>
<evidence type="ECO:0000256" key="1">
    <source>
        <dbReference type="SAM" id="Phobius"/>
    </source>
</evidence>
<gene>
    <name evidence="3" type="ORF">UY27_C0020G0013</name>
</gene>
<keyword evidence="1" id="KW-1133">Transmembrane helix</keyword>
<organism evidence="3 4">
    <name type="scientific">Candidatus Gottesmanbacteria bacterium GW2011_GWA1_48_13</name>
    <dbReference type="NCBI Taxonomy" id="1618439"/>
    <lineage>
        <taxon>Bacteria</taxon>
        <taxon>Candidatus Gottesmaniibacteriota</taxon>
    </lineage>
</organism>
<dbReference type="PANTHER" id="PTHR35788:SF1">
    <property type="entry name" value="EXPORTED PROTEIN"/>
    <property type="match status" value="1"/>
</dbReference>
<feature type="transmembrane region" description="Helical" evidence="1">
    <location>
        <begin position="21"/>
        <end position="41"/>
    </location>
</feature>
<dbReference type="EMBL" id="LCPJ01000020">
    <property type="protein sequence ID" value="KKU95361.1"/>
    <property type="molecule type" value="Genomic_DNA"/>
</dbReference>
<reference evidence="3 4" key="1">
    <citation type="journal article" date="2015" name="Nature">
        <title>rRNA introns, odd ribosomes, and small enigmatic genomes across a large radiation of phyla.</title>
        <authorList>
            <person name="Brown C.T."/>
            <person name="Hug L.A."/>
            <person name="Thomas B.C."/>
            <person name="Sharon I."/>
            <person name="Castelle C.J."/>
            <person name="Singh A."/>
            <person name="Wilkins M.J."/>
            <person name="Williams K.H."/>
            <person name="Banfield J.F."/>
        </authorList>
    </citation>
    <scope>NUCLEOTIDE SEQUENCE [LARGE SCALE GENOMIC DNA]</scope>
</reference>
<dbReference type="InterPro" id="IPR007391">
    <property type="entry name" value="Vancomycin_resist_VanW"/>
</dbReference>
<evidence type="ECO:0000259" key="2">
    <source>
        <dbReference type="Pfam" id="PF12229"/>
    </source>
</evidence>